<evidence type="ECO:0008006" key="4">
    <source>
        <dbReference type="Google" id="ProtNLM"/>
    </source>
</evidence>
<dbReference type="AlphaFoldDB" id="A0A0F4ZB18"/>
<evidence type="ECO:0000313" key="2">
    <source>
        <dbReference type="EMBL" id="KKA27485.1"/>
    </source>
</evidence>
<dbReference type="Gene3D" id="3.10.20.720">
    <property type="match status" value="1"/>
</dbReference>
<organism evidence="2 3">
    <name type="scientific">Thielaviopsis punctulata</name>
    <dbReference type="NCBI Taxonomy" id="72032"/>
    <lineage>
        <taxon>Eukaryota</taxon>
        <taxon>Fungi</taxon>
        <taxon>Dikarya</taxon>
        <taxon>Ascomycota</taxon>
        <taxon>Pezizomycotina</taxon>
        <taxon>Sordariomycetes</taxon>
        <taxon>Hypocreomycetidae</taxon>
        <taxon>Microascales</taxon>
        <taxon>Ceratocystidaceae</taxon>
        <taxon>Thielaviopsis</taxon>
    </lineage>
</organism>
<reference evidence="2 3" key="1">
    <citation type="submission" date="2015-03" db="EMBL/GenBank/DDBJ databases">
        <authorList>
            <person name="Radwan O."/>
            <person name="Al-Naeli F.A."/>
            <person name="Rendon G.A."/>
            <person name="Fields C."/>
        </authorList>
    </citation>
    <scope>NUCLEOTIDE SEQUENCE [LARGE SCALE GENOMIC DNA]</scope>
    <source>
        <strain evidence="2">CR-DP1</strain>
    </source>
</reference>
<dbReference type="InterPro" id="IPR007902">
    <property type="entry name" value="Chl4/mis15/CENP-N"/>
</dbReference>
<gene>
    <name evidence="2" type="ORF">TD95_001971</name>
</gene>
<evidence type="ECO:0000256" key="1">
    <source>
        <dbReference type="SAM" id="MobiDB-lite"/>
    </source>
</evidence>
<evidence type="ECO:0000313" key="3">
    <source>
        <dbReference type="Proteomes" id="UP000033483"/>
    </source>
</evidence>
<feature type="region of interest" description="Disordered" evidence="1">
    <location>
        <begin position="323"/>
        <end position="354"/>
    </location>
</feature>
<accession>A0A0F4ZB18</accession>
<dbReference type="GO" id="GO:0007059">
    <property type="term" value="P:chromosome segregation"/>
    <property type="evidence" value="ECO:0007669"/>
    <property type="project" value="InterPro"/>
</dbReference>
<dbReference type="GO" id="GO:0034080">
    <property type="term" value="P:CENP-A containing chromatin assembly"/>
    <property type="evidence" value="ECO:0007669"/>
    <property type="project" value="InterPro"/>
</dbReference>
<dbReference type="EMBL" id="LAEV01001665">
    <property type="protein sequence ID" value="KKA27485.1"/>
    <property type="molecule type" value="Genomic_DNA"/>
</dbReference>
<name>A0A0F4ZB18_9PEZI</name>
<comment type="caution">
    <text evidence="2">The sequence shown here is derived from an EMBL/GenBank/DDBJ whole genome shotgun (WGS) entry which is preliminary data.</text>
</comment>
<proteinExistence type="predicted"/>
<feature type="compositionally biased region" description="Basic and acidic residues" evidence="1">
    <location>
        <begin position="345"/>
        <end position="354"/>
    </location>
</feature>
<dbReference type="Proteomes" id="UP000033483">
    <property type="component" value="Unassembled WGS sequence"/>
</dbReference>
<protein>
    <recommendedName>
        <fullName evidence="4">CHL4-domain-containing protein</fullName>
    </recommendedName>
</protein>
<sequence length="463" mass="51006">MANGSALSVPTTARIPSSLRISSSSPIVQRIFNRLSRASLIQLALDWLDIRSDGVSFPVFRQSSQDDGDFYPPADSVEELQELYLAMAERKGPKREVVDRMLEGDWRAGITMYQLAMADLQYLYDHPTSQKWTSYHILPLRPQPTSNSAGNNVFHVDKKSMEMPRFHPSSFLEKLQLEVLPDSKTHCHFDRHKTLPLLILRLFIFESPYSFDVRHRVSKDASPMDSARTIYLAFPDSAPFLYLTKPQAVGPSSAVDSKTIKAIIVDGIPKALSRPRQRYTLKPTDLVTNNLSALLYTNSSGRTNAAGGGWSVYADEKKKDTPLERVLPTAQNADSDELGPTSKRKPQEASDARALKRRKQVAKGRFGISALPGDGTGIERMDVVLSNAKLSNRDTAGIDHENSTASVRVCFAGSHVFAGIRQLVECGAIDGETMPGWMTGEEGVTVGTVENGRMRGHKGSGGV</sequence>
<keyword evidence="3" id="KW-1185">Reference proteome</keyword>
<dbReference type="Pfam" id="PF05238">
    <property type="entry name" value="CENP-N"/>
    <property type="match status" value="1"/>
</dbReference>
<dbReference type="OrthoDB" id="6585699at2759"/>